<feature type="region of interest" description="Disordered" evidence="6">
    <location>
        <begin position="1"/>
        <end position="48"/>
    </location>
</feature>
<gene>
    <name evidence="8" type="ORF">AMAG_11611</name>
</gene>
<dbReference type="EMBL" id="GG745350">
    <property type="protein sequence ID" value="KNE66473.1"/>
    <property type="molecule type" value="Genomic_DNA"/>
</dbReference>
<evidence type="ECO:0000313" key="8">
    <source>
        <dbReference type="EMBL" id="KNE66473.1"/>
    </source>
</evidence>
<feature type="region of interest" description="Disordered" evidence="6">
    <location>
        <begin position="2428"/>
        <end position="2487"/>
    </location>
</feature>
<feature type="domain" description="TRAF-type" evidence="7">
    <location>
        <begin position="2925"/>
        <end position="2980"/>
    </location>
</feature>
<evidence type="ECO:0000259" key="7">
    <source>
        <dbReference type="PROSITE" id="PS50145"/>
    </source>
</evidence>
<evidence type="ECO:0000256" key="5">
    <source>
        <dbReference type="SAM" id="Coils"/>
    </source>
</evidence>
<feature type="zinc finger region" description="TRAF-type" evidence="4">
    <location>
        <begin position="2925"/>
        <end position="2980"/>
    </location>
</feature>
<keyword evidence="9" id="KW-1185">Reference proteome</keyword>
<dbReference type="PANTHER" id="PTHR30619:SF1">
    <property type="entry name" value="RECOMBINATION PROTEIN 2"/>
    <property type="match status" value="1"/>
</dbReference>
<keyword evidence="5" id="KW-0175">Coiled coil</keyword>
<feature type="compositionally biased region" description="Basic and acidic residues" evidence="6">
    <location>
        <begin position="2390"/>
        <end position="2407"/>
    </location>
</feature>
<dbReference type="SUPFAM" id="SSF49599">
    <property type="entry name" value="TRAF domain-like"/>
    <property type="match status" value="1"/>
</dbReference>
<feature type="coiled-coil region" evidence="5">
    <location>
        <begin position="2230"/>
        <end position="2257"/>
    </location>
</feature>
<evidence type="ECO:0000256" key="3">
    <source>
        <dbReference type="ARBA" id="ARBA00022833"/>
    </source>
</evidence>
<evidence type="ECO:0000313" key="9">
    <source>
        <dbReference type="Proteomes" id="UP000054350"/>
    </source>
</evidence>
<dbReference type="InterPro" id="IPR013083">
    <property type="entry name" value="Znf_RING/FYVE/PHD"/>
</dbReference>
<name>A0A0L0SV90_ALLM3</name>
<dbReference type="InterPro" id="IPR052159">
    <property type="entry name" value="Competence_DNA_uptake"/>
</dbReference>
<dbReference type="OrthoDB" id="5551804at2759"/>
<feature type="compositionally biased region" description="Basic and acidic residues" evidence="6">
    <location>
        <begin position="2363"/>
        <end position="2376"/>
    </location>
</feature>
<reference evidence="9" key="2">
    <citation type="submission" date="2009-11" db="EMBL/GenBank/DDBJ databases">
        <title>The Genome Sequence of Allomyces macrogynus strain ATCC 38327.</title>
        <authorList>
            <consortium name="The Broad Institute Genome Sequencing Platform"/>
            <person name="Russ C."/>
            <person name="Cuomo C."/>
            <person name="Shea T."/>
            <person name="Young S.K."/>
            <person name="Zeng Q."/>
            <person name="Koehrsen M."/>
            <person name="Haas B."/>
            <person name="Borodovsky M."/>
            <person name="Guigo R."/>
            <person name="Alvarado L."/>
            <person name="Berlin A."/>
            <person name="Borenstein D."/>
            <person name="Chen Z."/>
            <person name="Engels R."/>
            <person name="Freedman E."/>
            <person name="Gellesch M."/>
            <person name="Goldberg J."/>
            <person name="Griggs A."/>
            <person name="Gujja S."/>
            <person name="Heiman D."/>
            <person name="Hepburn T."/>
            <person name="Howarth C."/>
            <person name="Jen D."/>
            <person name="Larson L."/>
            <person name="Lewis B."/>
            <person name="Mehta T."/>
            <person name="Park D."/>
            <person name="Pearson M."/>
            <person name="Roberts A."/>
            <person name="Saif S."/>
            <person name="Shenoy N."/>
            <person name="Sisk P."/>
            <person name="Stolte C."/>
            <person name="Sykes S."/>
            <person name="Walk T."/>
            <person name="White J."/>
            <person name="Yandava C."/>
            <person name="Burger G."/>
            <person name="Gray M.W."/>
            <person name="Holland P.W.H."/>
            <person name="King N."/>
            <person name="Lang F.B.F."/>
            <person name="Roger A.J."/>
            <person name="Ruiz-Trillo I."/>
            <person name="Lander E."/>
            <person name="Nusbaum C."/>
        </authorList>
    </citation>
    <scope>NUCLEOTIDE SEQUENCE [LARGE SCALE GENOMIC DNA]</scope>
    <source>
        <strain evidence="9">ATCC 38327</strain>
    </source>
</reference>
<feature type="compositionally biased region" description="Polar residues" evidence="6">
    <location>
        <begin position="24"/>
        <end position="39"/>
    </location>
</feature>
<feature type="region of interest" description="Disordered" evidence="6">
    <location>
        <begin position="493"/>
        <end position="530"/>
    </location>
</feature>
<evidence type="ECO:0000256" key="1">
    <source>
        <dbReference type="ARBA" id="ARBA00022723"/>
    </source>
</evidence>
<feature type="region of interest" description="Disordered" evidence="6">
    <location>
        <begin position="184"/>
        <end position="207"/>
    </location>
</feature>
<dbReference type="EMBL" id="GG745350">
    <property type="protein sequence ID" value="KNE66472.1"/>
    <property type="molecule type" value="Genomic_DNA"/>
</dbReference>
<keyword evidence="2 4" id="KW-0863">Zinc-finger</keyword>
<dbReference type="InterPro" id="IPR036866">
    <property type="entry name" value="RibonucZ/Hydroxyglut_hydro"/>
</dbReference>
<keyword evidence="1 4" id="KW-0479">Metal-binding</keyword>
<dbReference type="Gene3D" id="3.30.40.10">
    <property type="entry name" value="Zinc/RING finger domain, C3HC4 (zinc finger)"/>
    <property type="match status" value="1"/>
</dbReference>
<reference evidence="8 9" key="1">
    <citation type="submission" date="2009-11" db="EMBL/GenBank/DDBJ databases">
        <title>Annotation of Allomyces macrogynus ATCC 38327.</title>
        <authorList>
            <consortium name="The Broad Institute Genome Sequencing Platform"/>
            <person name="Russ C."/>
            <person name="Cuomo C."/>
            <person name="Burger G."/>
            <person name="Gray M.W."/>
            <person name="Holland P.W.H."/>
            <person name="King N."/>
            <person name="Lang F.B.F."/>
            <person name="Roger A.J."/>
            <person name="Ruiz-Trillo I."/>
            <person name="Young S.K."/>
            <person name="Zeng Q."/>
            <person name="Gargeya S."/>
            <person name="Fitzgerald M."/>
            <person name="Haas B."/>
            <person name="Abouelleil A."/>
            <person name="Alvarado L."/>
            <person name="Arachchi H.M."/>
            <person name="Berlin A."/>
            <person name="Chapman S.B."/>
            <person name="Gearin G."/>
            <person name="Goldberg J."/>
            <person name="Griggs A."/>
            <person name="Gujja S."/>
            <person name="Hansen M."/>
            <person name="Heiman D."/>
            <person name="Howarth C."/>
            <person name="Larimer J."/>
            <person name="Lui A."/>
            <person name="MacDonald P.J.P."/>
            <person name="McCowen C."/>
            <person name="Montmayeur A."/>
            <person name="Murphy C."/>
            <person name="Neiman D."/>
            <person name="Pearson M."/>
            <person name="Priest M."/>
            <person name="Roberts A."/>
            <person name="Saif S."/>
            <person name="Shea T."/>
            <person name="Sisk P."/>
            <person name="Stolte C."/>
            <person name="Sykes S."/>
            <person name="Wortman J."/>
            <person name="Nusbaum C."/>
            <person name="Birren B."/>
        </authorList>
    </citation>
    <scope>NUCLEOTIDE SEQUENCE [LARGE SCALE GENOMIC DNA]</scope>
    <source>
        <strain evidence="8 9">ATCC 38327</strain>
    </source>
</reference>
<dbReference type="PROSITE" id="PS50145">
    <property type="entry name" value="ZF_TRAF"/>
    <property type="match status" value="1"/>
</dbReference>
<keyword evidence="3 4" id="KW-0862">Zinc</keyword>
<dbReference type="Gene3D" id="3.60.15.10">
    <property type="entry name" value="Ribonuclease Z/Hydroxyacylglutathione hydrolase-like"/>
    <property type="match status" value="1"/>
</dbReference>
<dbReference type="SUPFAM" id="SSF56281">
    <property type="entry name" value="Metallo-hydrolase/oxidoreductase"/>
    <property type="match status" value="1"/>
</dbReference>
<evidence type="ECO:0000256" key="2">
    <source>
        <dbReference type="ARBA" id="ARBA00022771"/>
    </source>
</evidence>
<evidence type="ECO:0000256" key="4">
    <source>
        <dbReference type="PROSITE-ProRule" id="PRU00207"/>
    </source>
</evidence>
<feature type="compositionally biased region" description="Low complexity" evidence="6">
    <location>
        <begin position="511"/>
        <end position="521"/>
    </location>
</feature>
<sequence length="3378" mass="370938">MAKRKNTERGGPLKRHNNVESHEQTTPAITPSLPDSQNVEMEVDDTPAPVPMIDANGAVEPVPSPTLHVSQGAEMAVVKVGGPEVAGSSRSGSGSVDEEPIVDIWQLQAGIGDAAVVRIQQANKPPFTMVIDTGHRAADFQSLVDQVDAEELDINVVVISHGDEDHFGGLTKTFDNWLKEVNERKNAASPKESAKKTKKEHEKAESIKKTAEKLKTRFANAFFIVNWYGSVLRNNNDPTKVTTKGRTMSQLVTELNKLEPERNRVMNTRFHANDDHSSGKDTKPSGVWYPPQGFLVGVDLFKLWCEPGAMQAVFDAYNQCYGHPINDAGETALKEHNQKFKIVEEPAKPQKTAKELDNVWATAESVLKSCWSKKGDPIQVACVAFQEHFFNGTEREPIPNEDKNITAVNRGSVGLLIRAWKLSFLTMGDLGFHGEVLVAQSLHNLLPDGDDLLMHKISHHGSHHSTISQDEAQTDLFQQTGFKPRIILVSHGLNKKKGNGAKKKDADTNAKGKSGAKGQKQPADGQVEAEHPSKLVVQAIMDYLEKNVAIALFTNRKPSIGQDPNSKEMQHLRFVTTGAENANAGFNQFRNTLMKNSQHHDTDSIVGAESKEYDKRPGVHVYVFRQNGEGWHTVFVEFYKNPRLRRAVLDPYHVCSFDLMAGHTAVEASLRNHWLDMVPFGPALVAVPGINLTGMSAEDDSLVLDLSAVDFAIRFGHPAMRLAQLRVTVQRAGDAGAQVLAFDAQLQVDGAEAALRMRLQESVQYTEGSPQQVLTLVECDTPSENMVFALLRDHSLFQALASRFPWMWARVQDKVKEAHVTLQFLPLAFDVVGQPVPTLFVELKCQFDAMKMPVIIQLCTEFLPCPRVENGQYQSLPMWSIKLVGALDLAELGHNDPDLPSEIEFFGVVQGRGDMEAHLFPPRNLPIGKLANALTGIELLTVIDGVIPGKLMLDDVWIKASSDLKAKMSRKDLQEVGVALALEPSAMPECLAFLNNYTLKGQATVRPDRADNKWQLATVSLALVMNMTDNVLNLPDCPIQGSSAGGLRLQSISVTAHLLVSPLVAVQFVVADDMEMTGVEDAPVAVHECLGELFLGKDPVSGWKLTSAALSAKVTLGTGHSARINLQMDQSDEETNWSFALQAVCDDAKPPNVPSQASTRSKQQLLALPPIDGSDQLERAPKRFQLYSADMEFNLFKSSAARDRASWSVFGHGELAVGFSTAVHLPGGSKLFDLSGMVMAKVIVPPLQPLRAEFASDLAVSWDDPSAANAKACVLARVKWTEGVETLIALRLLGYNLHHVAPDWLQFIVPKGAFAIDFGYERSQNPKNRDSSTTRYLMHMTISNKQDSWFQGDSIQLQIETTEQGTWDLKANFDGSLNLMRLVGAAETDSSAASVVLTMCNFEMHINKGEPSLYCARGAIAIKKLKFTVQANLARTNGHVSAWALAGHAHVPLGALAELFPWMPHVNGEAAVDIVVACAVNKMEIPNAPDGFQFDTSLGSEQGSALAKRVAEMAQPASDAFTFQFSINDLNFVHMYLEGVSAKVIASRSRSTKENDDAATTIGFAINKGSDMSALYGGKFCKEHKLALVGTATFGRGQTEVELMGTANPPFKITVIDVIKGINPEIQIGHEVAGKLLNSFGIELAAVALAIHKDGIRLSVDGKLHLGQDIHIPLIVMLDKRADALGLRIACFPKEHVDLVQLVDRIVDLSVLRDLVGYRILWVDLQSNWRSTLAEFGMVSCDMPASAPHNDASLRCTMSTNGNKGWAVSAGIRVELGRHWRAIGLQGVGIEGIVSVGSDGKVTVSAGLPSFRFAALKFDSNKFIFEEGAMGASVSATISTPSGQPWASFQGQVLIKGNALAGSLMLCAPQAATRGTAEEWMDLGQLDQNLKGCYLGPITAQVDTSIAVPKLTAAGSMMFRHPALKCDTTFSIAVQLPPVSFFFCSATHVSLLTIIAMFIKDGSVLDRLKWMETFLPVLQGIACLLKTEPTEVSLDVLGPAIRNLDVNDNKEISVAKFTEYLASKNALKEGYMGAAFFCDWKLFGAEGTVQCAAIGSKLASLAVCLHARLKPIKIRLAEGKTPILTLCGLDDNDEIDLTQDLLFDFELDTAKGMLELDAKIFVQVSLFVTASVKGTIQFRKDKKGVPSLRISVQFKIGSENYAIVLDGSFFCRFAALPLPSNGAAKAAIDKWAPALKLAMVPTDVGMDLGIWGEKNNEKACIIECMLLALKESLTGFMRTIEDKMKQAERELDKHSGIPLFGWICSVASWLLRAARALVSTIRKGFDLIGSFLAKLAKEVIQIRELHVGGALGAISGAVAYISFDVSLFGHDIKGGLRVAIGADIFKTIANFFSSLLSNGHGGQRKEPGDYHARLDEDGNSQGSEGGRTTIPKDFELKRIEESDREKMQKWAERIDKILEKLEHGLKEKVESMPEKMPPGLGMDAPEEKGESGPEQSQPEPNESGPPNAKDKPEPKDLDLSMPETTPAQLGKYCNLDEVNPRAELLDLVRALEAKDASDPPQSAAAGARENNLLFISCPQCKRIIPEDMFDDHLPKCRPFVRCTVEGCDKLLRETQDRQEQNQDFSVACPSCKSRVNKSHLAHHLQAECKTFQIAPVNNVLSAWSVECAAATAAFPRVLLAASPSSKQHVVITKSTQSHASSLKVQPREPCPYFGCSYTWASWSTLEQHLSTCPHVIKSQCVIPNCTALAVATNKSGVDWEHIFLSCTGSTLMSCHVCGVQALGPRQLVKHLVRDCKSKSRNCTLCGEHLHHGDDEASHLQRDCKNNHVTCPVDDCKQTFAKRDEQMHFKDHHPEPLDEINPNARGPFAGHEIEYGSTITRAPSQFIMSLIDTEVPELNEYALYQLATESVAVYEDMQSEFQCRARCGVHCTSADDEEWHVRHKCDMSRVPCLFCRMALPFKDMEAHHANECPYALCRCPRTNCLSPEVPRHQLGQHMAVECDQAPAVCLFCPARVTSDALGHHVFADHDTCDKTLDAPIACRQPACGQKFNSGSEYLVHLLNSCSMERCCSMGECTATMPANQIGRHWANECEHMNLQCASHRDQRFDTMAKWLSHRIDAACNGNKDLRTRLARLDPAPPKTTIQCPLQCGATAVKFADLFTHLVDGVNGSPPCAKFDVQECCPHLKCTATFHRSHRAHHLAHECEFEMEMCKMCSDQYVAKDREEHWTVCPKAKRLHVEYQLRIPREQSQLPNFTPKVQFTWDGQPLIHENHFQKPYPHLRGYHLMVIDPVPQPGGSWRFETQHWGFDLHDEQRPPWFAQNSEPDSSLCAPGTTVASVLEELTLPSAPPFRVIADAVVERQPFKDREVAAIAHARLIELGAVVQMRPGLSGREVIALPTKSTVAQDTCTAEVMVPWA</sequence>
<dbReference type="GO" id="GO:0008270">
    <property type="term" value="F:zinc ion binding"/>
    <property type="evidence" value="ECO:0007669"/>
    <property type="project" value="UniProtKB-KW"/>
</dbReference>
<dbReference type="Proteomes" id="UP000054350">
    <property type="component" value="Unassembled WGS sequence"/>
</dbReference>
<proteinExistence type="predicted"/>
<dbReference type="InterPro" id="IPR001293">
    <property type="entry name" value="Znf_TRAF"/>
</dbReference>
<organism evidence="8 9">
    <name type="scientific">Allomyces macrogynus (strain ATCC 38327)</name>
    <name type="common">Allomyces javanicus var. macrogynus</name>
    <dbReference type="NCBI Taxonomy" id="578462"/>
    <lineage>
        <taxon>Eukaryota</taxon>
        <taxon>Fungi</taxon>
        <taxon>Fungi incertae sedis</taxon>
        <taxon>Blastocladiomycota</taxon>
        <taxon>Blastocladiomycetes</taxon>
        <taxon>Blastocladiales</taxon>
        <taxon>Blastocladiaceae</taxon>
        <taxon>Allomyces</taxon>
    </lineage>
</organism>
<dbReference type="VEuPathDB" id="FungiDB:AMAG_11611"/>
<accession>A0A0L0SV90</accession>
<protein>
    <recommendedName>
        <fullName evidence="7">TRAF-type domain-containing protein</fullName>
    </recommendedName>
</protein>
<evidence type="ECO:0000256" key="6">
    <source>
        <dbReference type="SAM" id="MobiDB-lite"/>
    </source>
</evidence>
<dbReference type="PANTHER" id="PTHR30619">
    <property type="entry name" value="DNA INTERNALIZATION/COMPETENCE PROTEIN COMEC/REC2"/>
    <property type="match status" value="1"/>
</dbReference>
<feature type="region of interest" description="Disordered" evidence="6">
    <location>
        <begin position="2359"/>
        <end position="2407"/>
    </location>
</feature>
<feature type="compositionally biased region" description="Basic and acidic residues" evidence="6">
    <location>
        <begin position="2468"/>
        <end position="2478"/>
    </location>
</feature>